<sequence length="68" mass="7218">MVCRGCCVSWAGCCRPIPRRISSRGSRCASSRPSRSRLPGRPSASCSACRSRGSRRGGCRRSGAARSS</sequence>
<feature type="region of interest" description="Disordered" evidence="1">
    <location>
        <begin position="22"/>
        <end position="68"/>
    </location>
</feature>
<accession>Q0FWR7</accession>
<reference evidence="2 3" key="1">
    <citation type="journal article" date="2010" name="J. Bacteriol.">
        <title>Genome sequences of Pelagibaca bermudensis HTCC2601T and Maritimibacter alkaliphilus HTCC2654T, the type strains of two marine Roseobacter genera.</title>
        <authorList>
            <person name="Thrash J.C."/>
            <person name="Cho J.C."/>
            <person name="Ferriera S."/>
            <person name="Johnson J."/>
            <person name="Vergin K.L."/>
            <person name="Giovannoni S.J."/>
        </authorList>
    </citation>
    <scope>NUCLEOTIDE SEQUENCE [LARGE SCALE GENOMIC DNA]</scope>
    <source>
        <strain evidence="3">DSM 26914 / JCM 13377 / KCTC 12554 / HTCC2601</strain>
    </source>
</reference>
<feature type="compositionally biased region" description="Low complexity" evidence="1">
    <location>
        <begin position="23"/>
        <end position="51"/>
    </location>
</feature>
<evidence type="ECO:0000256" key="1">
    <source>
        <dbReference type="SAM" id="MobiDB-lite"/>
    </source>
</evidence>
<evidence type="ECO:0000313" key="3">
    <source>
        <dbReference type="Proteomes" id="UP000006230"/>
    </source>
</evidence>
<gene>
    <name evidence="2" type="ORF">R2601_02893</name>
</gene>
<protein>
    <submittedName>
        <fullName evidence="2">Uncharacterized protein</fullName>
    </submittedName>
</protein>
<keyword evidence="3" id="KW-1185">Reference proteome</keyword>
<proteinExistence type="predicted"/>
<dbReference type="Proteomes" id="UP000006230">
    <property type="component" value="Unassembled WGS sequence"/>
</dbReference>
<dbReference type="AlphaFoldDB" id="Q0FWR7"/>
<organism evidence="2 3">
    <name type="scientific">Salipiger bermudensis (strain DSM 26914 / JCM 13377 / KCTC 12554 / HTCC2601)</name>
    <name type="common">Pelagibaca bermudensis</name>
    <dbReference type="NCBI Taxonomy" id="314265"/>
    <lineage>
        <taxon>Bacteria</taxon>
        <taxon>Pseudomonadati</taxon>
        <taxon>Pseudomonadota</taxon>
        <taxon>Alphaproteobacteria</taxon>
        <taxon>Rhodobacterales</taxon>
        <taxon>Roseobacteraceae</taxon>
        <taxon>Salipiger</taxon>
    </lineage>
</organism>
<name>Q0FWR7_SALBH</name>
<comment type="caution">
    <text evidence="2">The sequence shown here is derived from an EMBL/GenBank/DDBJ whole genome shotgun (WGS) entry which is preliminary data.</text>
</comment>
<evidence type="ECO:0000313" key="2">
    <source>
        <dbReference type="EMBL" id="EAU48485.1"/>
    </source>
</evidence>
<dbReference type="EMBL" id="AATQ01000001">
    <property type="protein sequence ID" value="EAU48485.1"/>
    <property type="molecule type" value="Genomic_DNA"/>
</dbReference>
<dbReference type="HOGENOM" id="CLU_2790241_0_0_5"/>